<accession>A0A564YMX0</accession>
<keyword evidence="8" id="KW-1185">Reference proteome</keyword>
<dbReference type="EMBL" id="CABIJS010000299">
    <property type="protein sequence ID" value="VUZ48556.1"/>
    <property type="molecule type" value="Genomic_DNA"/>
</dbReference>
<dbReference type="Pfam" id="PF10312">
    <property type="entry name" value="Cactin_mid"/>
    <property type="match status" value="1"/>
</dbReference>
<dbReference type="InterPro" id="IPR019134">
    <property type="entry name" value="Cactin_C"/>
</dbReference>
<dbReference type="SMART" id="SM01050">
    <property type="entry name" value="CactinC_cactus"/>
    <property type="match status" value="1"/>
</dbReference>
<organism evidence="7 8">
    <name type="scientific">Hymenolepis diminuta</name>
    <name type="common">Rat tapeworm</name>
    <dbReference type="NCBI Taxonomy" id="6216"/>
    <lineage>
        <taxon>Eukaryota</taxon>
        <taxon>Metazoa</taxon>
        <taxon>Spiralia</taxon>
        <taxon>Lophotrochozoa</taxon>
        <taxon>Platyhelminthes</taxon>
        <taxon>Cestoda</taxon>
        <taxon>Eucestoda</taxon>
        <taxon>Cyclophyllidea</taxon>
        <taxon>Hymenolepididae</taxon>
        <taxon>Hymenolepis</taxon>
    </lineage>
</organism>
<feature type="compositionally biased region" description="Basic and acidic residues" evidence="4">
    <location>
        <begin position="59"/>
        <end position="84"/>
    </location>
</feature>
<dbReference type="Proteomes" id="UP000321570">
    <property type="component" value="Unassembled WGS sequence"/>
</dbReference>
<dbReference type="GO" id="GO:0045292">
    <property type="term" value="P:mRNA cis splicing, via spliceosome"/>
    <property type="evidence" value="ECO:0007669"/>
    <property type="project" value="TreeGrafter"/>
</dbReference>
<dbReference type="PANTHER" id="PTHR21737">
    <property type="entry name" value="POLYGLUTAMINE BINDING PROTEIN 1/MARVEL MEMBRANE-ASSOCIATING DOMAIN CONTAINING 3"/>
    <property type="match status" value="1"/>
</dbReference>
<dbReference type="Pfam" id="PF09732">
    <property type="entry name" value="CactinC_cactus"/>
    <property type="match status" value="1"/>
</dbReference>
<dbReference type="InterPro" id="IPR018816">
    <property type="entry name" value="Cactin_central"/>
</dbReference>
<evidence type="ECO:0000259" key="5">
    <source>
        <dbReference type="Pfam" id="PF09732"/>
    </source>
</evidence>
<evidence type="ECO:0000256" key="1">
    <source>
        <dbReference type="ARBA" id="ARBA00006895"/>
    </source>
</evidence>
<name>A0A564YMX0_HYMDI</name>
<proteinExistence type="inferred from homology"/>
<feature type="compositionally biased region" description="Basic residues" evidence="4">
    <location>
        <begin position="85"/>
        <end position="98"/>
    </location>
</feature>
<feature type="compositionally biased region" description="Basic residues" evidence="4">
    <location>
        <begin position="25"/>
        <end position="44"/>
    </location>
</feature>
<reference evidence="7 8" key="1">
    <citation type="submission" date="2019-07" db="EMBL/GenBank/DDBJ databases">
        <authorList>
            <person name="Jastrzebski P J."/>
            <person name="Paukszto L."/>
            <person name="Jastrzebski P J."/>
        </authorList>
    </citation>
    <scope>NUCLEOTIDE SEQUENCE [LARGE SCALE GENOMIC DNA]</scope>
    <source>
        <strain evidence="7 8">WMS-il1</strain>
    </source>
</reference>
<dbReference type="GO" id="GO:0005737">
    <property type="term" value="C:cytoplasm"/>
    <property type="evidence" value="ECO:0007669"/>
    <property type="project" value="TreeGrafter"/>
</dbReference>
<evidence type="ECO:0000313" key="7">
    <source>
        <dbReference type="EMBL" id="VUZ48556.1"/>
    </source>
</evidence>
<evidence type="ECO:0000256" key="3">
    <source>
        <dbReference type="SAM" id="Coils"/>
    </source>
</evidence>
<evidence type="ECO:0000259" key="6">
    <source>
        <dbReference type="Pfam" id="PF10312"/>
    </source>
</evidence>
<feature type="region of interest" description="Disordered" evidence="4">
    <location>
        <begin position="431"/>
        <end position="478"/>
    </location>
</feature>
<feature type="coiled-coil region" evidence="3">
    <location>
        <begin position="144"/>
        <end position="191"/>
    </location>
</feature>
<feature type="domain" description="Splicing factor cactin central" evidence="6">
    <location>
        <begin position="187"/>
        <end position="383"/>
    </location>
</feature>
<gene>
    <name evidence="7" type="ORF">WMSIL1_LOCUS7901</name>
</gene>
<evidence type="ECO:0000256" key="4">
    <source>
        <dbReference type="SAM" id="MobiDB-lite"/>
    </source>
</evidence>
<dbReference type="AlphaFoldDB" id="A0A564YMX0"/>
<evidence type="ECO:0000256" key="2">
    <source>
        <dbReference type="ARBA" id="ARBA00034534"/>
    </source>
</evidence>
<evidence type="ECO:0000313" key="8">
    <source>
        <dbReference type="Proteomes" id="UP000321570"/>
    </source>
</evidence>
<protein>
    <recommendedName>
        <fullName evidence="2">Splicing factor Cactin</fullName>
    </recommendedName>
</protein>
<dbReference type="PANTHER" id="PTHR21737:SF4">
    <property type="entry name" value="SPLICING FACTOR CACTIN"/>
    <property type="match status" value="1"/>
</dbReference>
<feature type="domain" description="Splicing factor Cactin C-terminal" evidence="5">
    <location>
        <begin position="558"/>
        <end position="682"/>
    </location>
</feature>
<sequence>MPSRSRSRSRSLDKSRRSHVSSSKSRGRHRRSERSSHKHHKKSKSSSSSDSDISLPPEEIQKIKEMVRQKKIAMKELETPEEKRARRIAKKERKERHRREKLGWGKDYLGYTNEDNPFGDRHLSETFVWRKKIDNKGLSHLDNAQLQNIQAKKIEETRRELENVRRRRLECEREKEEREKEMEMLQREKEAEYYKSWGQQEDTFHLEQAKLRSRIRIADGRAKPIDLLSKYIADQDEGAQNMASGGDISSAIEVMEPTQFLVGLSIEDLEDLLVDIKVVYMELERGQNVEYWRDMTVIVEDELRRLKQDEDAEGRQASSSISSPVLKSVADTLKSKTYAQLSALEKQIQPKLRGGEGVDVGYWETLSQIVAAQMARTRLRERHQEHLRRKLAYLQQNQGITTSSNEKNPIFPSAANTNQLMVERIRELQQKRAVEKGYPEEEEEEESDFKEPPPPTTEEEPGPSTSCTQAISNEPDPYDSALYSPKLLTHADVEIDAVLYDAQDDWAKLEYQRKDVMHNGELRKSTEEELMKRAREGLEEGDAEFSVMAPLEDQSFLWSDKYRPRKPRFFNRVHTGFVWNKYNQTHYDLDNPPPKVVQGYKFNIFYPDLIDMTKTPTYTRTSCEGEPDFEVLRFIAGPPYEDIAFKIVSREWEYSYKHGFRCQFHNNIFQLWFHFKRFRYRR</sequence>
<dbReference type="GO" id="GO:0005681">
    <property type="term" value="C:spliceosomal complex"/>
    <property type="evidence" value="ECO:0007669"/>
    <property type="project" value="TreeGrafter"/>
</dbReference>
<feature type="region of interest" description="Disordered" evidence="4">
    <location>
        <begin position="1"/>
        <end position="98"/>
    </location>
</feature>
<comment type="similarity">
    <text evidence="1">Belongs to the CACTIN family.</text>
</comment>
<keyword evidence="3" id="KW-0175">Coiled coil</keyword>